<reference evidence="5 6" key="1">
    <citation type="submission" date="2009-12" db="EMBL/GenBank/DDBJ databases">
        <title>The draft genome of Batrachochytrium dendrobatidis.</title>
        <authorList>
            <consortium name="US DOE Joint Genome Institute (JGI-PGF)"/>
            <person name="Kuo A."/>
            <person name="Salamov A."/>
            <person name="Schmutz J."/>
            <person name="Lucas S."/>
            <person name="Pitluck S."/>
            <person name="Rosenblum E."/>
            <person name="Stajich J."/>
            <person name="Eisen M."/>
            <person name="Grigoriev I.V."/>
        </authorList>
    </citation>
    <scope>NUCLEOTIDE SEQUENCE [LARGE SCALE GENOMIC DNA]</scope>
    <source>
        <strain evidence="6">JAM81 / FGSC 10211</strain>
    </source>
</reference>
<organism evidence="5 6">
    <name type="scientific">Batrachochytrium dendrobatidis (strain JAM81 / FGSC 10211)</name>
    <name type="common">Frog chytrid fungus</name>
    <dbReference type="NCBI Taxonomy" id="684364"/>
    <lineage>
        <taxon>Eukaryota</taxon>
        <taxon>Fungi</taxon>
        <taxon>Fungi incertae sedis</taxon>
        <taxon>Chytridiomycota</taxon>
        <taxon>Chytridiomycota incertae sedis</taxon>
        <taxon>Chytridiomycetes</taxon>
        <taxon>Rhizophydiales</taxon>
        <taxon>Rhizophydiales incertae sedis</taxon>
        <taxon>Batrachochytrium</taxon>
    </lineage>
</organism>
<dbReference type="EMBL" id="GL882961">
    <property type="protein sequence ID" value="EGF75911.1"/>
    <property type="molecule type" value="Genomic_DNA"/>
</dbReference>
<gene>
    <name evidence="5" type="ORF">BATDEDRAFT_93225</name>
</gene>
<dbReference type="SUPFAM" id="SSF46894">
    <property type="entry name" value="C-terminal effector domain of the bipartite response regulators"/>
    <property type="match status" value="1"/>
</dbReference>
<dbReference type="Gene3D" id="1.10.10.10">
    <property type="entry name" value="Winged helix-like DNA-binding domain superfamily/Winged helix DNA-binding domain"/>
    <property type="match status" value="1"/>
</dbReference>
<evidence type="ECO:0000256" key="3">
    <source>
        <dbReference type="ARBA" id="ARBA00023163"/>
    </source>
</evidence>
<sequence length="152" mass="17315">MASINEKKAKLYRDRELFEKTSSNYVIDSKVTSFLVTPIYSGTMVIGFIYSEKLEEYAEFDEQLLNTITEFNKQVGLILQSSLYSDNQKLLSNREFEVMNKISYGETTKEIASSMGISELTVKQYVKLALKKLNAANRAHGVAELFRLGIFV</sequence>
<dbReference type="PANTHER" id="PTHR44688:SF16">
    <property type="entry name" value="DNA-BINDING TRANSCRIPTIONAL ACTIVATOR DEVR_DOSR"/>
    <property type="match status" value="1"/>
</dbReference>
<evidence type="ECO:0000313" key="6">
    <source>
        <dbReference type="Proteomes" id="UP000007241"/>
    </source>
</evidence>
<dbReference type="PRINTS" id="PR00038">
    <property type="entry name" value="HTHLUXR"/>
</dbReference>
<dbReference type="GO" id="GO:0006355">
    <property type="term" value="P:regulation of DNA-templated transcription"/>
    <property type="evidence" value="ECO:0007669"/>
    <property type="project" value="InterPro"/>
</dbReference>
<protein>
    <recommendedName>
        <fullName evidence="4">HTH luxR-type domain-containing protein</fullName>
    </recommendedName>
</protein>
<dbReference type="InterPro" id="IPR036388">
    <property type="entry name" value="WH-like_DNA-bd_sf"/>
</dbReference>
<keyword evidence="1" id="KW-0805">Transcription regulation</keyword>
<dbReference type="OMA" id="CAINIQF"/>
<evidence type="ECO:0000313" key="5">
    <source>
        <dbReference type="EMBL" id="EGF75911.1"/>
    </source>
</evidence>
<dbReference type="Gene3D" id="3.30.450.40">
    <property type="match status" value="1"/>
</dbReference>
<keyword evidence="2" id="KW-0238">DNA-binding</keyword>
<evidence type="ECO:0000256" key="2">
    <source>
        <dbReference type="ARBA" id="ARBA00023125"/>
    </source>
</evidence>
<dbReference type="SMART" id="SM00421">
    <property type="entry name" value="HTH_LUXR"/>
    <property type="match status" value="1"/>
</dbReference>
<keyword evidence="3" id="KW-0804">Transcription</keyword>
<dbReference type="AlphaFoldDB" id="F4PFT5"/>
<evidence type="ECO:0000259" key="4">
    <source>
        <dbReference type="PROSITE" id="PS50043"/>
    </source>
</evidence>
<dbReference type="SUPFAM" id="SSF55781">
    <property type="entry name" value="GAF domain-like"/>
    <property type="match status" value="1"/>
</dbReference>
<dbReference type="GO" id="GO:0003677">
    <property type="term" value="F:DNA binding"/>
    <property type="evidence" value="ECO:0007669"/>
    <property type="project" value="UniProtKB-KW"/>
</dbReference>
<dbReference type="InParanoid" id="F4PFT5"/>
<evidence type="ECO:0000256" key="1">
    <source>
        <dbReference type="ARBA" id="ARBA00023015"/>
    </source>
</evidence>
<dbReference type="HOGENOM" id="CLU_1722007_0_0_1"/>
<dbReference type="InterPro" id="IPR029016">
    <property type="entry name" value="GAF-like_dom_sf"/>
</dbReference>
<feature type="domain" description="HTH luxR-type" evidence="4">
    <location>
        <begin position="84"/>
        <end position="149"/>
    </location>
</feature>
<accession>F4PFT5</accession>
<keyword evidence="6" id="KW-1185">Reference proteome</keyword>
<name>F4PFT5_BATDJ</name>
<proteinExistence type="predicted"/>
<dbReference type="PROSITE" id="PS50043">
    <property type="entry name" value="HTH_LUXR_2"/>
    <property type="match status" value="1"/>
</dbReference>
<dbReference type="Pfam" id="PF00196">
    <property type="entry name" value="GerE"/>
    <property type="match status" value="1"/>
</dbReference>
<dbReference type="CDD" id="cd06170">
    <property type="entry name" value="LuxR_C_like"/>
    <property type="match status" value="1"/>
</dbReference>
<dbReference type="InterPro" id="IPR016032">
    <property type="entry name" value="Sig_transdc_resp-reg_C-effctor"/>
</dbReference>
<dbReference type="PANTHER" id="PTHR44688">
    <property type="entry name" value="DNA-BINDING TRANSCRIPTIONAL ACTIVATOR DEVR_DOSR"/>
    <property type="match status" value="1"/>
</dbReference>
<dbReference type="Proteomes" id="UP000007241">
    <property type="component" value="Unassembled WGS sequence"/>
</dbReference>
<dbReference type="InterPro" id="IPR000792">
    <property type="entry name" value="Tscrpt_reg_LuxR_C"/>
</dbReference>